<evidence type="ECO:0000313" key="4">
    <source>
        <dbReference type="EMBL" id="GMA33680.1"/>
    </source>
</evidence>
<dbReference type="InterPro" id="IPR018060">
    <property type="entry name" value="HTH_AraC"/>
</dbReference>
<dbReference type="EMBL" id="BSUM01000003">
    <property type="protein sequence ID" value="GMA33680.1"/>
    <property type="molecule type" value="Genomic_DNA"/>
</dbReference>
<dbReference type="Pfam" id="PF12833">
    <property type="entry name" value="HTH_18"/>
    <property type="match status" value="1"/>
</dbReference>
<dbReference type="InterPro" id="IPR009594">
    <property type="entry name" value="Tscrpt_reg_HTH_AraC_N"/>
</dbReference>
<dbReference type="Proteomes" id="UP001157161">
    <property type="component" value="Unassembled WGS sequence"/>
</dbReference>
<dbReference type="RefSeq" id="WP_284252965.1">
    <property type="nucleotide sequence ID" value="NZ_BSUM01000003.1"/>
</dbReference>
<dbReference type="SUPFAM" id="SSF46689">
    <property type="entry name" value="Homeodomain-like"/>
    <property type="match status" value="2"/>
</dbReference>
<gene>
    <name evidence="4" type="ORF">GCM10025875_36720</name>
    <name evidence="5" type="ORF">GCM10025875_37410</name>
</gene>
<keyword evidence="1" id="KW-0805">Transcription regulation</keyword>
<evidence type="ECO:0000256" key="2">
    <source>
        <dbReference type="ARBA" id="ARBA00023163"/>
    </source>
</evidence>
<dbReference type="InterPro" id="IPR009057">
    <property type="entry name" value="Homeodomain-like_sf"/>
</dbReference>
<keyword evidence="2" id="KW-0804">Transcription</keyword>
<dbReference type="Pfam" id="PF06719">
    <property type="entry name" value="AraC_N"/>
    <property type="match status" value="1"/>
</dbReference>
<dbReference type="EMBL" id="BSUM01000004">
    <property type="protein sequence ID" value="GMA33749.1"/>
    <property type="molecule type" value="Genomic_DNA"/>
</dbReference>
<dbReference type="AlphaFoldDB" id="A0AA37XIH7"/>
<evidence type="ECO:0000256" key="1">
    <source>
        <dbReference type="ARBA" id="ARBA00023015"/>
    </source>
</evidence>
<dbReference type="GO" id="GO:0043565">
    <property type="term" value="F:sequence-specific DNA binding"/>
    <property type="evidence" value="ECO:0007669"/>
    <property type="project" value="InterPro"/>
</dbReference>
<evidence type="ECO:0000259" key="3">
    <source>
        <dbReference type="PROSITE" id="PS01124"/>
    </source>
</evidence>
<evidence type="ECO:0000313" key="6">
    <source>
        <dbReference type="Proteomes" id="UP001157161"/>
    </source>
</evidence>
<accession>A0AA37XIH7</accession>
<dbReference type="PROSITE" id="PS01124">
    <property type="entry name" value="HTH_ARAC_FAMILY_2"/>
    <property type="match status" value="1"/>
</dbReference>
<protein>
    <submittedName>
        <fullName evidence="5">Transcriptional regulator</fullName>
    </submittedName>
</protein>
<dbReference type="GO" id="GO:0003700">
    <property type="term" value="F:DNA-binding transcription factor activity"/>
    <property type="evidence" value="ECO:0007669"/>
    <property type="project" value="InterPro"/>
</dbReference>
<evidence type="ECO:0000313" key="5">
    <source>
        <dbReference type="EMBL" id="GMA33749.1"/>
    </source>
</evidence>
<reference evidence="5" key="1">
    <citation type="journal article" date="2014" name="Int. J. Syst. Evol. Microbiol.">
        <title>Complete genome sequence of Corynebacterium casei LMG S-19264T (=DSM 44701T), isolated from a smear-ripened cheese.</title>
        <authorList>
            <consortium name="US DOE Joint Genome Institute (JGI-PGF)"/>
            <person name="Walter F."/>
            <person name="Albersmeier A."/>
            <person name="Kalinowski J."/>
            <person name="Ruckert C."/>
        </authorList>
    </citation>
    <scope>NUCLEOTIDE SEQUENCE</scope>
    <source>
        <strain evidence="5">NBRC 112290</strain>
    </source>
</reference>
<dbReference type="PANTHER" id="PTHR43436">
    <property type="entry name" value="ARAC-FAMILY TRANSCRIPTIONAL REGULATOR"/>
    <property type="match status" value="1"/>
</dbReference>
<name>A0AA37XIH7_9MICO</name>
<dbReference type="Gene3D" id="1.10.10.60">
    <property type="entry name" value="Homeodomain-like"/>
    <property type="match status" value="1"/>
</dbReference>
<feature type="domain" description="HTH araC/xylS-type" evidence="3">
    <location>
        <begin position="190"/>
        <end position="288"/>
    </location>
</feature>
<proteinExistence type="predicted"/>
<reference evidence="5" key="2">
    <citation type="submission" date="2023-02" db="EMBL/GenBank/DDBJ databases">
        <authorList>
            <person name="Sun Q."/>
            <person name="Mori K."/>
        </authorList>
    </citation>
    <scope>NUCLEOTIDE SEQUENCE</scope>
    <source>
        <strain evidence="5">NBRC 112290</strain>
    </source>
</reference>
<comment type="caution">
    <text evidence="5">The sequence shown here is derived from an EMBL/GenBank/DDBJ whole genome shotgun (WGS) entry which is preliminary data.</text>
</comment>
<sequence>MDTRAAASLERSAERVRHHIDHPHRAAKLGLLLGRTLTPTPMLFVRYPPSLSLVLTGRKLSGDDELGHQEWGPDRFLITPVDLPLIARVLEVGQQGDFLSVNWRLDPAVVVEVAAQLPRQRGDDQPARLGTMTYELADAVERLLTLLDAPQEAAVLAPLLSREIVLRLLQSDQAPRLLAAAEHARADVVGAAIARMDQALADPWTVESIASAAGTSPATLRRRFRELTGLTPMHYLKRLRLGEARRAMVVDGLSAAQASVRVGYLSASHFSRDYRATYGRPPGADGTALRAQLRAG</sequence>
<dbReference type="PANTHER" id="PTHR43436:SF1">
    <property type="entry name" value="TRANSCRIPTIONAL REGULATORY PROTEIN"/>
    <property type="match status" value="1"/>
</dbReference>
<keyword evidence="6" id="KW-1185">Reference proteome</keyword>
<organism evidence="5 6">
    <name type="scientific">Litorihabitans aurantiacus</name>
    <dbReference type="NCBI Taxonomy" id="1930061"/>
    <lineage>
        <taxon>Bacteria</taxon>
        <taxon>Bacillati</taxon>
        <taxon>Actinomycetota</taxon>
        <taxon>Actinomycetes</taxon>
        <taxon>Micrococcales</taxon>
        <taxon>Beutenbergiaceae</taxon>
        <taxon>Litorihabitans</taxon>
    </lineage>
</organism>
<dbReference type="SMART" id="SM00342">
    <property type="entry name" value="HTH_ARAC"/>
    <property type="match status" value="1"/>
</dbReference>